<protein>
    <submittedName>
        <fullName evidence="1">Anti-sigma factor</fullName>
    </submittedName>
</protein>
<comment type="caution">
    <text evidence="1">The sequence shown here is derived from an EMBL/GenBank/DDBJ whole genome shotgun (WGS) entry which is preliminary data.</text>
</comment>
<name>A0A1X2ELX2_9MYCO</name>
<gene>
    <name evidence="1" type="ORF">AWC30_08840</name>
</gene>
<dbReference type="EMBL" id="LQPZ01000018">
    <property type="protein sequence ID" value="ORX05529.1"/>
    <property type="molecule type" value="Genomic_DNA"/>
</dbReference>
<evidence type="ECO:0000313" key="1">
    <source>
        <dbReference type="EMBL" id="ORX05529.1"/>
    </source>
</evidence>
<accession>A0A1X2ELX2</accession>
<reference evidence="1 2" key="1">
    <citation type="submission" date="2016-01" db="EMBL/GenBank/DDBJ databases">
        <title>The new phylogeny of the genus Mycobacterium.</title>
        <authorList>
            <person name="Tarcisio F."/>
            <person name="Conor M."/>
            <person name="Antonella G."/>
            <person name="Elisabetta G."/>
            <person name="Giulia F.S."/>
            <person name="Sara T."/>
            <person name="Anna F."/>
            <person name="Clotilde B."/>
            <person name="Roberto B."/>
            <person name="Veronica D.S."/>
            <person name="Fabio R."/>
            <person name="Monica P."/>
            <person name="Olivier J."/>
            <person name="Enrico T."/>
            <person name="Nicola S."/>
        </authorList>
    </citation>
    <scope>NUCLEOTIDE SEQUENCE [LARGE SCALE GENOMIC DNA]</scope>
    <source>
        <strain evidence="1 2">DSM 44153</strain>
    </source>
</reference>
<dbReference type="Gene3D" id="3.30.565.10">
    <property type="entry name" value="Histidine kinase-like ATPase, C-terminal domain"/>
    <property type="match status" value="1"/>
</dbReference>
<evidence type="ECO:0000313" key="2">
    <source>
        <dbReference type="Proteomes" id="UP000193090"/>
    </source>
</evidence>
<organism evidence="1 2">
    <name type="scientific">Mycolicibacillus trivialis</name>
    <dbReference type="NCBI Taxonomy" id="1798"/>
    <lineage>
        <taxon>Bacteria</taxon>
        <taxon>Bacillati</taxon>
        <taxon>Actinomycetota</taxon>
        <taxon>Actinomycetes</taxon>
        <taxon>Mycobacteriales</taxon>
        <taxon>Mycobacteriaceae</taxon>
        <taxon>Mycolicibacillus</taxon>
    </lineage>
</organism>
<sequence>MTNTRIQATRDERTDRSIELRVAARVDNVAVVRTLAGAVGALEDFDLDSVADLRLAVDEACTQLIRVAGVGATLVTVVSPGERELRIELCVACAEPTDVVGPGSFGWHVLTALVDDVRTFRGGEEPGVDGQLVGIALTKRRAETS</sequence>
<dbReference type="RefSeq" id="WP_085109777.1">
    <property type="nucleotide sequence ID" value="NZ_JACKSN010000064.1"/>
</dbReference>
<keyword evidence="2" id="KW-1185">Reference proteome</keyword>
<proteinExistence type="predicted"/>
<dbReference type="AlphaFoldDB" id="A0A1X2ELX2"/>
<dbReference type="Proteomes" id="UP000193090">
    <property type="component" value="Unassembled WGS sequence"/>
</dbReference>
<dbReference type="OrthoDB" id="3694612at2"/>
<dbReference type="STRING" id="1798.AWC30_08840"/>
<dbReference type="InterPro" id="IPR036890">
    <property type="entry name" value="HATPase_C_sf"/>
</dbReference>